<evidence type="ECO:0008006" key="4">
    <source>
        <dbReference type="Google" id="ProtNLM"/>
    </source>
</evidence>
<dbReference type="Proteomes" id="UP000614601">
    <property type="component" value="Unassembled WGS sequence"/>
</dbReference>
<dbReference type="OrthoDB" id="5802593at2759"/>
<sequence length="463" mass="52689">MADTTAKDRVIGPIARDGNRVELPETDEKIQVFNGIPNYPAGYKFGDKFVIEERTGWDDRFGATYFATPQKSDRPLELVLRVDNLLKHNPSILMVEIAMLRKADEHHKHQFFAQLHEQGRYETDYFWYTTYFKGGPSLRQITDFMRQNRGRRFSASTIIGFMHSCNFLICAIDQEMFHLDAASRTLFLSDLSTIHPRPKTPSNLRWCGGLNYTPLAWSAQIQNKILVESLTNVELEAVFYLLLEMALGGLPWAADHSDVVAQKKIKLFEGDRSAFKALPQTYFKLWENIVDIVTSDRPYSDLSVTLDLCQEIYKKDGGCSSWDDDFDFERQPTPEELPKFVMEKVANDPEAQEIDQGENGEKDEGKKNKEKSQNKKDEGKDEGALTKEAGKLSKKKNEKPTKEAAKPEKKEVEDPSSSKKNTENSDKPETSKVVSHVILPKAEPPKADQRATKKKTGKKAGKR</sequence>
<evidence type="ECO:0000313" key="3">
    <source>
        <dbReference type="Proteomes" id="UP000614601"/>
    </source>
</evidence>
<evidence type="ECO:0000313" key="2">
    <source>
        <dbReference type="EMBL" id="CAD5209678.1"/>
    </source>
</evidence>
<dbReference type="SUPFAM" id="SSF56112">
    <property type="entry name" value="Protein kinase-like (PK-like)"/>
    <property type="match status" value="1"/>
</dbReference>
<dbReference type="Proteomes" id="UP000783686">
    <property type="component" value="Unassembled WGS sequence"/>
</dbReference>
<accession>A0A811K3H8</accession>
<name>A0A811K3H8_9BILA</name>
<reference evidence="2" key="1">
    <citation type="submission" date="2020-09" db="EMBL/GenBank/DDBJ databases">
        <authorList>
            <person name="Kikuchi T."/>
        </authorList>
    </citation>
    <scope>NUCLEOTIDE SEQUENCE</scope>
    <source>
        <strain evidence="2">SH1</strain>
    </source>
</reference>
<feature type="compositionally biased region" description="Basic and acidic residues" evidence="1">
    <location>
        <begin position="359"/>
        <end position="391"/>
    </location>
</feature>
<proteinExistence type="predicted"/>
<feature type="compositionally biased region" description="Basic and acidic residues" evidence="1">
    <location>
        <begin position="398"/>
        <end position="430"/>
    </location>
</feature>
<organism evidence="2 3">
    <name type="scientific">Bursaphelenchus okinawaensis</name>
    <dbReference type="NCBI Taxonomy" id="465554"/>
    <lineage>
        <taxon>Eukaryota</taxon>
        <taxon>Metazoa</taxon>
        <taxon>Ecdysozoa</taxon>
        <taxon>Nematoda</taxon>
        <taxon>Chromadorea</taxon>
        <taxon>Rhabditida</taxon>
        <taxon>Tylenchina</taxon>
        <taxon>Tylenchomorpha</taxon>
        <taxon>Aphelenchoidea</taxon>
        <taxon>Aphelenchoididae</taxon>
        <taxon>Bursaphelenchus</taxon>
    </lineage>
</organism>
<comment type="caution">
    <text evidence="2">The sequence shown here is derived from an EMBL/GenBank/DDBJ whole genome shotgun (WGS) entry which is preliminary data.</text>
</comment>
<gene>
    <name evidence="2" type="ORF">BOKJ2_LOCUS2807</name>
</gene>
<feature type="region of interest" description="Disordered" evidence="1">
    <location>
        <begin position="349"/>
        <end position="463"/>
    </location>
</feature>
<evidence type="ECO:0000256" key="1">
    <source>
        <dbReference type="SAM" id="MobiDB-lite"/>
    </source>
</evidence>
<feature type="compositionally biased region" description="Basic residues" evidence="1">
    <location>
        <begin position="452"/>
        <end position="463"/>
    </location>
</feature>
<dbReference type="EMBL" id="CAJFCW020000002">
    <property type="protein sequence ID" value="CAG9089841.1"/>
    <property type="molecule type" value="Genomic_DNA"/>
</dbReference>
<dbReference type="EMBL" id="CAJFDH010000002">
    <property type="protein sequence ID" value="CAD5209678.1"/>
    <property type="molecule type" value="Genomic_DNA"/>
</dbReference>
<keyword evidence="3" id="KW-1185">Reference proteome</keyword>
<dbReference type="AlphaFoldDB" id="A0A811K3H8"/>
<protein>
    <recommendedName>
        <fullName evidence="4">Protein kinase domain-containing protein</fullName>
    </recommendedName>
</protein>
<dbReference type="InterPro" id="IPR011009">
    <property type="entry name" value="Kinase-like_dom_sf"/>
</dbReference>
<dbReference type="Gene3D" id="1.10.510.10">
    <property type="entry name" value="Transferase(Phosphotransferase) domain 1"/>
    <property type="match status" value="1"/>
</dbReference>